<dbReference type="EMBL" id="JBHUKR010000006">
    <property type="protein sequence ID" value="MFD2416498.1"/>
    <property type="molecule type" value="Genomic_DNA"/>
</dbReference>
<evidence type="ECO:0000313" key="7">
    <source>
        <dbReference type="EMBL" id="MFD2416498.1"/>
    </source>
</evidence>
<dbReference type="InterPro" id="IPR052156">
    <property type="entry name" value="BCAA_Transport_ATP-bd_LivF"/>
</dbReference>
<keyword evidence="2" id="KW-0813">Transport</keyword>
<dbReference type="SMART" id="SM00382">
    <property type="entry name" value="AAA"/>
    <property type="match status" value="1"/>
</dbReference>
<dbReference type="Proteomes" id="UP001597417">
    <property type="component" value="Unassembled WGS sequence"/>
</dbReference>
<dbReference type="SUPFAM" id="SSF52540">
    <property type="entry name" value="P-loop containing nucleoside triphosphate hydrolases"/>
    <property type="match status" value="1"/>
</dbReference>
<protein>
    <submittedName>
        <fullName evidence="7">ABC transporter ATP-binding protein</fullName>
    </submittedName>
</protein>
<feature type="domain" description="ABC transporter" evidence="6">
    <location>
        <begin position="5"/>
        <end position="226"/>
    </location>
</feature>
<gene>
    <name evidence="7" type="ORF">ACFSXZ_09150</name>
</gene>
<comment type="caution">
    <text evidence="7">The sequence shown here is derived from an EMBL/GenBank/DDBJ whole genome shotgun (WGS) entry which is preliminary data.</text>
</comment>
<dbReference type="InterPro" id="IPR003439">
    <property type="entry name" value="ABC_transporter-like_ATP-bd"/>
</dbReference>
<evidence type="ECO:0000259" key="6">
    <source>
        <dbReference type="PROSITE" id="PS50893"/>
    </source>
</evidence>
<dbReference type="Pfam" id="PF00005">
    <property type="entry name" value="ABC_tran"/>
    <property type="match status" value="1"/>
</dbReference>
<proteinExistence type="inferred from homology"/>
<evidence type="ECO:0000256" key="3">
    <source>
        <dbReference type="ARBA" id="ARBA00022741"/>
    </source>
</evidence>
<dbReference type="InterPro" id="IPR017871">
    <property type="entry name" value="ABC_transporter-like_CS"/>
</dbReference>
<dbReference type="InterPro" id="IPR027417">
    <property type="entry name" value="P-loop_NTPase"/>
</dbReference>
<name>A0ABW5FN84_9PSEU</name>
<keyword evidence="5" id="KW-0029">Amino-acid transport</keyword>
<keyword evidence="8" id="KW-1185">Reference proteome</keyword>
<dbReference type="RefSeq" id="WP_378263333.1">
    <property type="nucleotide sequence ID" value="NZ_JBHUKR010000006.1"/>
</dbReference>
<comment type="similarity">
    <text evidence="1">Belongs to the ABC transporter superfamily.</text>
</comment>
<keyword evidence="4 7" id="KW-0067">ATP-binding</keyword>
<keyword evidence="3" id="KW-0547">Nucleotide-binding</keyword>
<dbReference type="PROSITE" id="PS50893">
    <property type="entry name" value="ABC_TRANSPORTER_2"/>
    <property type="match status" value="1"/>
</dbReference>
<dbReference type="PANTHER" id="PTHR43820:SF4">
    <property type="entry name" value="HIGH-AFFINITY BRANCHED-CHAIN AMINO ACID TRANSPORT ATP-BINDING PROTEIN LIVF"/>
    <property type="match status" value="1"/>
</dbReference>
<dbReference type="PROSITE" id="PS00211">
    <property type="entry name" value="ABC_TRANSPORTER_1"/>
    <property type="match status" value="1"/>
</dbReference>
<evidence type="ECO:0000256" key="4">
    <source>
        <dbReference type="ARBA" id="ARBA00022840"/>
    </source>
</evidence>
<evidence type="ECO:0000256" key="1">
    <source>
        <dbReference type="ARBA" id="ARBA00005417"/>
    </source>
</evidence>
<dbReference type="Gene3D" id="3.40.50.300">
    <property type="entry name" value="P-loop containing nucleotide triphosphate hydrolases"/>
    <property type="match status" value="1"/>
</dbReference>
<evidence type="ECO:0000256" key="2">
    <source>
        <dbReference type="ARBA" id="ARBA00022448"/>
    </source>
</evidence>
<evidence type="ECO:0000313" key="8">
    <source>
        <dbReference type="Proteomes" id="UP001597417"/>
    </source>
</evidence>
<reference evidence="8" key="1">
    <citation type="journal article" date="2019" name="Int. J. Syst. Evol. Microbiol.">
        <title>The Global Catalogue of Microorganisms (GCM) 10K type strain sequencing project: providing services to taxonomists for standard genome sequencing and annotation.</title>
        <authorList>
            <consortium name="The Broad Institute Genomics Platform"/>
            <consortium name="The Broad Institute Genome Sequencing Center for Infectious Disease"/>
            <person name="Wu L."/>
            <person name="Ma J."/>
        </authorList>
    </citation>
    <scope>NUCLEOTIDE SEQUENCE [LARGE SCALE GENOMIC DNA]</scope>
    <source>
        <strain evidence="8">CGMCC 4.7645</strain>
    </source>
</reference>
<organism evidence="7 8">
    <name type="scientific">Amycolatopsis pigmentata</name>
    <dbReference type="NCBI Taxonomy" id="450801"/>
    <lineage>
        <taxon>Bacteria</taxon>
        <taxon>Bacillati</taxon>
        <taxon>Actinomycetota</taxon>
        <taxon>Actinomycetes</taxon>
        <taxon>Pseudonocardiales</taxon>
        <taxon>Pseudonocardiaceae</taxon>
        <taxon>Amycolatopsis</taxon>
    </lineage>
</organism>
<dbReference type="InterPro" id="IPR003593">
    <property type="entry name" value="AAA+_ATPase"/>
</dbReference>
<sequence length="229" mass="23800">MNTVLSCSSLTAGYAGNPVVRDFALELGEGEVLALLGPNGAGKTTVLRTLAGLLPRIGGQSVVTGRPGRGGSRGVVLVPDHRALFTTLTVGENLLLGRRSGGPSVNDILGYFPELGKRLDVAAGKLSGGEQQMLAIGRALIQRPRVLLIDEMSMGLAPVVVQALLPVVRQVADRTGAAVVLVEQHVRFALSVADRAMVLVHGRVSLSGRACDLAADPALLERAYLGEAV</sequence>
<evidence type="ECO:0000256" key="5">
    <source>
        <dbReference type="ARBA" id="ARBA00022970"/>
    </source>
</evidence>
<dbReference type="PANTHER" id="PTHR43820">
    <property type="entry name" value="HIGH-AFFINITY BRANCHED-CHAIN AMINO ACID TRANSPORT ATP-BINDING PROTEIN LIVF"/>
    <property type="match status" value="1"/>
</dbReference>
<dbReference type="GO" id="GO:0005524">
    <property type="term" value="F:ATP binding"/>
    <property type="evidence" value="ECO:0007669"/>
    <property type="project" value="UniProtKB-KW"/>
</dbReference>
<accession>A0ABW5FN84</accession>